<evidence type="ECO:0000313" key="2">
    <source>
        <dbReference type="Proteomes" id="UP000272010"/>
    </source>
</evidence>
<gene>
    <name evidence="1" type="ORF">PY32053_01621</name>
</gene>
<name>A0A386ULS6_9RHOB</name>
<sequence>MPVALQRFWREGGRFIMVVEISMSLASLETSGLFARLSVLAV</sequence>
<protein>
    <submittedName>
        <fullName evidence="1">Uncharacterized protein</fullName>
    </submittedName>
</protein>
<dbReference type="EMBL" id="CP031078">
    <property type="protein sequence ID" value="AYF01248.1"/>
    <property type="molecule type" value="Genomic_DNA"/>
</dbReference>
<proteinExistence type="predicted"/>
<accession>A0A386ULS6</accession>
<reference evidence="2" key="1">
    <citation type="submission" date="2018-07" db="EMBL/GenBank/DDBJ databases">
        <title>Genome Structure of the Opportunistic Pathogen Paracoccus yeei (Alphaproteobacteria) and Identification of Putative Virulence Factors.</title>
        <authorList>
            <person name="Lasek R."/>
            <person name="Szuplewska M."/>
            <person name="Mitura M."/>
            <person name="Decewicz P."/>
            <person name="Chmielowska C."/>
            <person name="Pawlot A."/>
            <person name="Sentkowska D."/>
            <person name="Czarnecki J."/>
            <person name="Bartosik D."/>
        </authorList>
    </citation>
    <scope>NUCLEOTIDE SEQUENCE [LARGE SCALE GENOMIC DNA]</scope>
    <source>
        <strain evidence="2">CCUG 32053</strain>
    </source>
</reference>
<evidence type="ECO:0000313" key="1">
    <source>
        <dbReference type="EMBL" id="AYF01248.1"/>
    </source>
</evidence>
<dbReference type="RefSeq" id="WP_263597013.1">
    <property type="nucleotide sequence ID" value="NZ_CAJGAB010000053.1"/>
</dbReference>
<dbReference type="AlphaFoldDB" id="A0A386ULS6"/>
<dbReference type="Proteomes" id="UP000272010">
    <property type="component" value="Chromosome"/>
</dbReference>
<organism evidence="1 2">
    <name type="scientific">Paracoccus yeei</name>
    <dbReference type="NCBI Taxonomy" id="147645"/>
    <lineage>
        <taxon>Bacteria</taxon>
        <taxon>Pseudomonadati</taxon>
        <taxon>Pseudomonadota</taxon>
        <taxon>Alphaproteobacteria</taxon>
        <taxon>Rhodobacterales</taxon>
        <taxon>Paracoccaceae</taxon>
        <taxon>Paracoccus</taxon>
    </lineage>
</organism>